<feature type="compositionally biased region" description="Basic residues" evidence="1">
    <location>
        <begin position="106"/>
        <end position="120"/>
    </location>
</feature>
<feature type="compositionally biased region" description="Basic residues" evidence="1">
    <location>
        <begin position="134"/>
        <end position="154"/>
    </location>
</feature>
<feature type="non-terminal residue" evidence="2">
    <location>
        <position position="226"/>
    </location>
</feature>
<feature type="compositionally biased region" description="Pro residues" evidence="1">
    <location>
        <begin position="91"/>
        <end position="104"/>
    </location>
</feature>
<proteinExistence type="predicted"/>
<dbReference type="AlphaFoldDB" id="A0A6J4NXL8"/>
<reference evidence="2" key="1">
    <citation type="submission" date="2020-02" db="EMBL/GenBank/DDBJ databases">
        <authorList>
            <person name="Meier V. D."/>
        </authorList>
    </citation>
    <scope>NUCLEOTIDE SEQUENCE</scope>
    <source>
        <strain evidence="2">AVDCRST_MAG06</strain>
    </source>
</reference>
<sequence length="226" mass="24097">RAQRPGGGAADRDDPGHLHGLRPAAARRPGRHRRAAGGAARPAGRAGPGGVGLAGAGVVRRRGDAVRRHPPAGARGGGEQAPRLPLRARHPQPPLAQAGPPPPRVVRGRRLAPAGRHLRPTRGAAGGGADRRGAHVPRACRQRHRRRHRARPGRAARPAGPSRQPLRRPGATGGRQRHLVGRARRRGRHRHPRTGLRPAPPAVVPGRARRPLARRPAARRGRWGRV</sequence>
<protein>
    <submittedName>
        <fullName evidence="2">DNA_ligase_IV_Ku-like</fullName>
        <ecNumber evidence="2">6.5.1.1</ecNumber>
    </submittedName>
</protein>
<dbReference type="GO" id="GO:0003910">
    <property type="term" value="F:DNA ligase (ATP) activity"/>
    <property type="evidence" value="ECO:0007669"/>
    <property type="project" value="UniProtKB-EC"/>
</dbReference>
<feature type="compositionally biased region" description="Low complexity" evidence="1">
    <location>
        <begin position="36"/>
        <end position="45"/>
    </location>
</feature>
<evidence type="ECO:0000313" key="2">
    <source>
        <dbReference type="EMBL" id="CAA9400360.1"/>
    </source>
</evidence>
<feature type="region of interest" description="Disordered" evidence="1">
    <location>
        <begin position="1"/>
        <end position="226"/>
    </location>
</feature>
<gene>
    <name evidence="2" type="ORF">AVDCRST_MAG06-2133</name>
</gene>
<feature type="compositionally biased region" description="Basic residues" evidence="1">
    <location>
        <begin position="207"/>
        <end position="226"/>
    </location>
</feature>
<keyword evidence="2" id="KW-0436">Ligase</keyword>
<feature type="compositionally biased region" description="Low complexity" evidence="1">
    <location>
        <begin position="155"/>
        <end position="164"/>
    </location>
</feature>
<evidence type="ECO:0000256" key="1">
    <source>
        <dbReference type="SAM" id="MobiDB-lite"/>
    </source>
</evidence>
<accession>A0A6J4NXL8</accession>
<dbReference type="EMBL" id="CADCUP010000146">
    <property type="protein sequence ID" value="CAA9400360.1"/>
    <property type="molecule type" value="Genomic_DNA"/>
</dbReference>
<feature type="compositionally biased region" description="Gly residues" evidence="1">
    <location>
        <begin position="46"/>
        <end position="55"/>
    </location>
</feature>
<dbReference type="EC" id="6.5.1.1" evidence="2"/>
<feature type="non-terminal residue" evidence="2">
    <location>
        <position position="1"/>
    </location>
</feature>
<organism evidence="2">
    <name type="scientific">uncultured Nocardioides sp</name>
    <dbReference type="NCBI Taxonomy" id="198441"/>
    <lineage>
        <taxon>Bacteria</taxon>
        <taxon>Bacillati</taxon>
        <taxon>Actinomycetota</taxon>
        <taxon>Actinomycetes</taxon>
        <taxon>Propionibacteriales</taxon>
        <taxon>Nocardioidaceae</taxon>
        <taxon>Nocardioides</taxon>
        <taxon>environmental samples</taxon>
    </lineage>
</organism>
<feature type="compositionally biased region" description="Basic residues" evidence="1">
    <location>
        <begin position="175"/>
        <end position="194"/>
    </location>
</feature>
<name>A0A6J4NXL8_9ACTN</name>